<evidence type="ECO:0000256" key="2">
    <source>
        <dbReference type="ARBA" id="ARBA00005582"/>
    </source>
</evidence>
<evidence type="ECO:0000256" key="5">
    <source>
        <dbReference type="ARBA" id="ARBA00022723"/>
    </source>
</evidence>
<keyword evidence="4" id="KW-0235">DNA replication</keyword>
<dbReference type="PRINTS" id="PR00502">
    <property type="entry name" value="NUDIXFAMILY"/>
</dbReference>
<keyword evidence="6" id="KW-0227">DNA damage</keyword>
<name>A0ABR7N7V8_9FIRM</name>
<evidence type="ECO:0000256" key="11">
    <source>
        <dbReference type="ARBA" id="ARBA00038905"/>
    </source>
</evidence>
<dbReference type="PANTHER" id="PTHR47707:SF1">
    <property type="entry name" value="NUDIX HYDROLASE FAMILY PROTEIN"/>
    <property type="match status" value="1"/>
</dbReference>
<evidence type="ECO:0000256" key="10">
    <source>
        <dbReference type="ARBA" id="ARBA00035861"/>
    </source>
</evidence>
<proteinExistence type="inferred from homology"/>
<comment type="catalytic activity">
    <reaction evidence="10">
        <text>8-oxo-dGTP + H2O = 8-oxo-dGMP + diphosphate + H(+)</text>
        <dbReference type="Rhea" id="RHEA:31575"/>
        <dbReference type="ChEBI" id="CHEBI:15377"/>
        <dbReference type="ChEBI" id="CHEBI:15378"/>
        <dbReference type="ChEBI" id="CHEBI:33019"/>
        <dbReference type="ChEBI" id="CHEBI:63224"/>
        <dbReference type="ChEBI" id="CHEBI:77896"/>
        <dbReference type="EC" id="3.6.1.55"/>
    </reaction>
</comment>
<organism evidence="14 15">
    <name type="scientific">Jingyaoa shaoxingensis</name>
    <dbReference type="NCBI Taxonomy" id="2763671"/>
    <lineage>
        <taxon>Bacteria</taxon>
        <taxon>Bacillati</taxon>
        <taxon>Bacillota</taxon>
        <taxon>Clostridia</taxon>
        <taxon>Lachnospirales</taxon>
        <taxon>Lachnospiraceae</taxon>
        <taxon>Jingyaoa</taxon>
    </lineage>
</organism>
<evidence type="ECO:0000256" key="4">
    <source>
        <dbReference type="ARBA" id="ARBA00022705"/>
    </source>
</evidence>
<evidence type="ECO:0000313" key="14">
    <source>
        <dbReference type="EMBL" id="MBC8572490.1"/>
    </source>
</evidence>
<reference evidence="14 15" key="1">
    <citation type="submission" date="2020-08" db="EMBL/GenBank/DDBJ databases">
        <title>Genome public.</title>
        <authorList>
            <person name="Liu C."/>
            <person name="Sun Q."/>
        </authorList>
    </citation>
    <scope>NUCLEOTIDE SEQUENCE [LARGE SCALE GENOMIC DNA]</scope>
    <source>
        <strain evidence="14 15">NSJ-46</strain>
    </source>
</reference>
<keyword evidence="8" id="KW-0460">Magnesium</keyword>
<dbReference type="RefSeq" id="WP_249307491.1">
    <property type="nucleotide sequence ID" value="NZ_JACRSZ010000003.1"/>
</dbReference>
<dbReference type="InterPro" id="IPR000086">
    <property type="entry name" value="NUDIX_hydrolase_dom"/>
</dbReference>
<keyword evidence="3" id="KW-0515">Mutator protein</keyword>
<dbReference type="SUPFAM" id="SSF55811">
    <property type="entry name" value="Nudix"/>
    <property type="match status" value="1"/>
</dbReference>
<evidence type="ECO:0000256" key="8">
    <source>
        <dbReference type="ARBA" id="ARBA00022842"/>
    </source>
</evidence>
<keyword evidence="7 12" id="KW-0378">Hydrolase</keyword>
<sequence length="134" mass="15152">MKIIKVVAAVITSTGKSGEPIIFATQRGYGEFKGGWEFPGGKIEKGETPQEALKREIMEELDTEITVGELIKTIEYDYPAFHLSMDCFWCEIIKGDLVLKEHEAAKWLDKETLNSVEWLPADVELIGKIYEKLS</sequence>
<feature type="domain" description="Nudix hydrolase" evidence="13">
    <location>
        <begin position="2"/>
        <end position="134"/>
    </location>
</feature>
<dbReference type="Gene3D" id="3.90.79.10">
    <property type="entry name" value="Nucleoside Triphosphate Pyrophosphohydrolase"/>
    <property type="match status" value="1"/>
</dbReference>
<dbReference type="Pfam" id="PF00293">
    <property type="entry name" value="NUDIX"/>
    <property type="match status" value="1"/>
</dbReference>
<dbReference type="PROSITE" id="PS00893">
    <property type="entry name" value="NUDIX_BOX"/>
    <property type="match status" value="1"/>
</dbReference>
<dbReference type="EC" id="3.6.1.55" evidence="11"/>
<comment type="caution">
    <text evidence="14">The sequence shown here is derived from an EMBL/GenBank/DDBJ whole genome shotgun (WGS) entry which is preliminary data.</text>
</comment>
<dbReference type="PANTHER" id="PTHR47707">
    <property type="entry name" value="8-OXO-DGTP DIPHOSPHATASE"/>
    <property type="match status" value="1"/>
</dbReference>
<dbReference type="InterPro" id="IPR015797">
    <property type="entry name" value="NUDIX_hydrolase-like_dom_sf"/>
</dbReference>
<gene>
    <name evidence="14" type="ORF">H8716_05215</name>
</gene>
<dbReference type="InterPro" id="IPR020476">
    <property type="entry name" value="Nudix_hydrolase"/>
</dbReference>
<evidence type="ECO:0000256" key="9">
    <source>
        <dbReference type="ARBA" id="ARBA00023204"/>
    </source>
</evidence>
<dbReference type="CDD" id="cd03425">
    <property type="entry name" value="NUDIX_MutT_NudA_like"/>
    <property type="match status" value="1"/>
</dbReference>
<evidence type="ECO:0000256" key="1">
    <source>
        <dbReference type="ARBA" id="ARBA00001946"/>
    </source>
</evidence>
<dbReference type="InterPro" id="IPR047127">
    <property type="entry name" value="MutT-like"/>
</dbReference>
<keyword evidence="5" id="KW-0479">Metal-binding</keyword>
<dbReference type="InterPro" id="IPR020084">
    <property type="entry name" value="NUDIX_hydrolase_CS"/>
</dbReference>
<protein>
    <recommendedName>
        <fullName evidence="11">8-oxo-dGTP diphosphatase</fullName>
        <ecNumber evidence="11">3.6.1.55</ecNumber>
    </recommendedName>
</protein>
<evidence type="ECO:0000256" key="12">
    <source>
        <dbReference type="RuleBase" id="RU003476"/>
    </source>
</evidence>
<evidence type="ECO:0000256" key="3">
    <source>
        <dbReference type="ARBA" id="ARBA00022457"/>
    </source>
</evidence>
<keyword evidence="15" id="KW-1185">Reference proteome</keyword>
<keyword evidence="9" id="KW-0234">DNA repair</keyword>
<evidence type="ECO:0000259" key="13">
    <source>
        <dbReference type="PROSITE" id="PS51462"/>
    </source>
</evidence>
<evidence type="ECO:0000256" key="7">
    <source>
        <dbReference type="ARBA" id="ARBA00022801"/>
    </source>
</evidence>
<comment type="similarity">
    <text evidence="2 12">Belongs to the Nudix hydrolase family.</text>
</comment>
<evidence type="ECO:0000313" key="15">
    <source>
        <dbReference type="Proteomes" id="UP000657421"/>
    </source>
</evidence>
<evidence type="ECO:0000256" key="6">
    <source>
        <dbReference type="ARBA" id="ARBA00022763"/>
    </source>
</evidence>
<dbReference type="EMBL" id="JACRSZ010000003">
    <property type="protein sequence ID" value="MBC8572490.1"/>
    <property type="molecule type" value="Genomic_DNA"/>
</dbReference>
<accession>A0ABR7N7V8</accession>
<dbReference type="PROSITE" id="PS51462">
    <property type="entry name" value="NUDIX"/>
    <property type="match status" value="1"/>
</dbReference>
<dbReference type="Proteomes" id="UP000657421">
    <property type="component" value="Unassembled WGS sequence"/>
</dbReference>
<comment type="cofactor">
    <cofactor evidence="1">
        <name>Mg(2+)</name>
        <dbReference type="ChEBI" id="CHEBI:18420"/>
    </cofactor>
</comment>